<dbReference type="AlphaFoldDB" id="A0A942DVV1"/>
<evidence type="ECO:0000313" key="1">
    <source>
        <dbReference type="EMBL" id="MBS3648444.1"/>
    </source>
</evidence>
<keyword evidence="2" id="KW-1185">Reference proteome</keyword>
<accession>A0A942DVV1</accession>
<comment type="caution">
    <text evidence="1">The sequence shown here is derived from an EMBL/GenBank/DDBJ whole genome shotgun (WGS) entry which is preliminary data.</text>
</comment>
<dbReference type="Proteomes" id="UP000680348">
    <property type="component" value="Unassembled WGS sequence"/>
</dbReference>
<dbReference type="GO" id="GO:0005886">
    <property type="term" value="C:plasma membrane"/>
    <property type="evidence" value="ECO:0007669"/>
    <property type="project" value="TreeGrafter"/>
</dbReference>
<protein>
    <recommendedName>
        <fullName evidence="3">AsmA family protein</fullName>
    </recommendedName>
</protein>
<evidence type="ECO:0008006" key="3">
    <source>
        <dbReference type="Google" id="ProtNLM"/>
    </source>
</evidence>
<dbReference type="GO" id="GO:0090313">
    <property type="term" value="P:regulation of protein targeting to membrane"/>
    <property type="evidence" value="ECO:0007669"/>
    <property type="project" value="TreeGrafter"/>
</dbReference>
<dbReference type="PANTHER" id="PTHR30441:SF4">
    <property type="entry name" value="PROTEIN ASMA"/>
    <property type="match status" value="1"/>
</dbReference>
<gene>
    <name evidence="1" type="ORF">KEU06_07360</name>
</gene>
<evidence type="ECO:0000313" key="2">
    <source>
        <dbReference type="Proteomes" id="UP000680348"/>
    </source>
</evidence>
<reference evidence="1" key="1">
    <citation type="submission" date="2021-04" db="EMBL/GenBank/DDBJ databases">
        <title>Pseudaminobacter soli sp. nov., isolated from paddy soil contaminated by heavy metals.</title>
        <authorList>
            <person name="Zhang K."/>
        </authorList>
    </citation>
    <scope>NUCLEOTIDE SEQUENCE</scope>
    <source>
        <strain evidence="1">19-2017</strain>
    </source>
</reference>
<dbReference type="PANTHER" id="PTHR30441">
    <property type="entry name" value="DUF748 DOMAIN-CONTAINING PROTEIN"/>
    <property type="match status" value="1"/>
</dbReference>
<dbReference type="InterPro" id="IPR052894">
    <property type="entry name" value="AsmA-related"/>
</dbReference>
<dbReference type="EMBL" id="JAGWCR010000003">
    <property type="protein sequence ID" value="MBS3648444.1"/>
    <property type="molecule type" value="Genomic_DNA"/>
</dbReference>
<proteinExistence type="predicted"/>
<organism evidence="1 2">
    <name type="scientific">Pseudaminobacter soli</name>
    <name type="common">ex Zhang et al. 2022</name>
    <dbReference type="NCBI Taxonomy" id="2831468"/>
    <lineage>
        <taxon>Bacteria</taxon>
        <taxon>Pseudomonadati</taxon>
        <taxon>Pseudomonadota</taxon>
        <taxon>Alphaproteobacteria</taxon>
        <taxon>Hyphomicrobiales</taxon>
        <taxon>Phyllobacteriaceae</taxon>
        <taxon>Pseudaminobacter</taxon>
    </lineage>
</organism>
<name>A0A942DVV1_9HYPH</name>
<sequence>MAGNRWIWSAVLLVLVAVSLALATPYIASTRLVRDRIASELSAWSGYKVEIGSPPQIAIWPRLSAVLDDVTFSEWGRPGTKPVAVVDRLEVELSALAALRGEAEFTSAKFVRPTLTTRNTAEAAPMLPSGRLRSAIQETRSLLTRMREETARNQLPGDAFGRISVEDGRILVDGARAPLLTHVDGTLEWPSLNQSATVRANLVWNGETFRLEASSAAPLLLLAGATAPLSLGVEAPLAKASFAGKAKLAGPAYLQGATTLSTDAFGRLADWSGVDISRIDRVKSVSLSGDLSGSLDRMKLTGVTVQINAAKASGALDLAVGAGDISIAGSLAFDRLAFDQIIPPLVEFSQADRTRPAGEESVPARPSLDLRLSATEASLGQLAISDVAATLKVGRDMLAFNILDAAALDGGLQADLRLGNGSSASPSRLGISMTDIDGKALASVIGVNTFVPESRGSTSLDLTGAARTLDNLILSGEGTLSADFRPGKLSNFDLTTFLDRAKKGGFFPLAEHSSRSVNTDGVVMTATISRGVARIQKAEALIEGKRLWLSGIASYPDKGLALTGNIEPAPTAGSQRPVALEASFFVGGSWSAPFISPIGQAAGGD</sequence>
<dbReference type="RefSeq" id="WP_188253997.1">
    <property type="nucleotide sequence ID" value="NZ_JABVCF010000003.1"/>
</dbReference>